<dbReference type="Proteomes" id="UP000502706">
    <property type="component" value="Plasmid unnamed1"/>
</dbReference>
<dbReference type="RefSeq" id="WP_166398783.1">
    <property type="nucleotide sequence ID" value="NZ_CP045122.1"/>
</dbReference>
<name>A0A6G8Q3P0_9ACTN</name>
<feature type="region of interest" description="Disordered" evidence="1">
    <location>
        <begin position="25"/>
        <end position="46"/>
    </location>
</feature>
<evidence type="ECO:0000313" key="2">
    <source>
        <dbReference type="EMBL" id="QIN81073.1"/>
    </source>
</evidence>
<keyword evidence="2" id="KW-0614">Plasmid</keyword>
<protein>
    <submittedName>
        <fullName evidence="2">Uncharacterized protein</fullName>
    </submittedName>
</protein>
<keyword evidence="3" id="KW-1185">Reference proteome</keyword>
<evidence type="ECO:0000256" key="1">
    <source>
        <dbReference type="SAM" id="MobiDB-lite"/>
    </source>
</evidence>
<organism evidence="2 3">
    <name type="scientific">Rubrobacter marinus</name>
    <dbReference type="NCBI Taxonomy" id="2653852"/>
    <lineage>
        <taxon>Bacteria</taxon>
        <taxon>Bacillati</taxon>
        <taxon>Actinomycetota</taxon>
        <taxon>Rubrobacteria</taxon>
        <taxon>Rubrobacterales</taxon>
        <taxon>Rubrobacteraceae</taxon>
        <taxon>Rubrobacter</taxon>
    </lineage>
</organism>
<sequence length="70" mass="6851">MVAVYLYAVAGAHVEVCEEVAGTRGGVEDGVDGAEDVGDEPGGGFRGKPLLEAHGRGAAAVLLQDGAGGV</sequence>
<reference evidence="2 3" key="1">
    <citation type="submission" date="2019-10" db="EMBL/GenBank/DDBJ databases">
        <title>Rubrobacter sp nov SCSIO 52915 isolated from a deep-sea sediment in the South China Sea.</title>
        <authorList>
            <person name="Chen R.W."/>
        </authorList>
    </citation>
    <scope>NUCLEOTIDE SEQUENCE [LARGE SCALE GENOMIC DNA]</scope>
    <source>
        <strain evidence="2 3">SCSIO 52915</strain>
        <plasmid evidence="2 3">unnamed1</plasmid>
    </source>
</reference>
<evidence type="ECO:0000313" key="3">
    <source>
        <dbReference type="Proteomes" id="UP000502706"/>
    </source>
</evidence>
<dbReference type="AlphaFoldDB" id="A0A6G8Q3P0"/>
<dbReference type="KEGG" id="rmar:GBA65_21795"/>
<gene>
    <name evidence="2" type="ORF">GBA65_21795</name>
</gene>
<proteinExistence type="predicted"/>
<feature type="compositionally biased region" description="Acidic residues" evidence="1">
    <location>
        <begin position="29"/>
        <end position="39"/>
    </location>
</feature>
<accession>A0A6G8Q3P0</accession>
<dbReference type="EMBL" id="CP045122">
    <property type="protein sequence ID" value="QIN81073.1"/>
    <property type="molecule type" value="Genomic_DNA"/>
</dbReference>
<geneLocation type="plasmid" evidence="2 3">
    <name>unnamed1</name>
</geneLocation>